<dbReference type="AlphaFoldDB" id="A0A5S3WKY6"/>
<dbReference type="Pfam" id="PF08765">
    <property type="entry name" value="Mor"/>
    <property type="match status" value="1"/>
</dbReference>
<comment type="caution">
    <text evidence="2">The sequence shown here is derived from an EMBL/GenBank/DDBJ whole genome shotgun (WGS) entry which is preliminary data.</text>
</comment>
<accession>A0A5S3WKY6</accession>
<evidence type="ECO:0000313" key="2">
    <source>
        <dbReference type="EMBL" id="TMP27170.1"/>
    </source>
</evidence>
<dbReference type="Gene3D" id="1.10.10.60">
    <property type="entry name" value="Homeodomain-like"/>
    <property type="match status" value="1"/>
</dbReference>
<evidence type="ECO:0000259" key="1">
    <source>
        <dbReference type="Pfam" id="PF08765"/>
    </source>
</evidence>
<dbReference type="InterPro" id="IPR014875">
    <property type="entry name" value="Mor_transcription_activator"/>
</dbReference>
<organism evidence="2 3">
    <name type="scientific">Pseudoalteromonas rubra</name>
    <dbReference type="NCBI Taxonomy" id="43658"/>
    <lineage>
        <taxon>Bacteria</taxon>
        <taxon>Pseudomonadati</taxon>
        <taxon>Pseudomonadota</taxon>
        <taxon>Gammaproteobacteria</taxon>
        <taxon>Alteromonadales</taxon>
        <taxon>Pseudoalteromonadaceae</taxon>
        <taxon>Pseudoalteromonas</taxon>
    </lineage>
</organism>
<reference evidence="2 3" key="1">
    <citation type="submission" date="2018-01" db="EMBL/GenBank/DDBJ databases">
        <authorList>
            <person name="Paulsen S."/>
            <person name="Gram L.K."/>
        </authorList>
    </citation>
    <scope>NUCLEOTIDE SEQUENCE [LARGE SCALE GENOMIC DNA]</scope>
    <source>
        <strain evidence="2 3">S2676</strain>
    </source>
</reference>
<reference evidence="3" key="2">
    <citation type="submission" date="2019-06" db="EMBL/GenBank/DDBJ databases">
        <title>Co-occurence of chitin degradation, pigmentation and bioactivity in marine Pseudoalteromonas.</title>
        <authorList>
            <person name="Sonnenschein E.C."/>
            <person name="Bech P.K."/>
        </authorList>
    </citation>
    <scope>NUCLEOTIDE SEQUENCE [LARGE SCALE GENOMIC DNA]</scope>
    <source>
        <strain evidence="3">S2676</strain>
    </source>
</reference>
<dbReference type="OrthoDB" id="6387485at2"/>
<proteinExistence type="predicted"/>
<dbReference type="SUPFAM" id="SSF46689">
    <property type="entry name" value="Homeodomain-like"/>
    <property type="match status" value="1"/>
</dbReference>
<dbReference type="RefSeq" id="WP_138552754.1">
    <property type="nucleotide sequence ID" value="NZ_PNCH01000046.1"/>
</dbReference>
<protein>
    <submittedName>
        <fullName evidence="2">Transcriptional regulator</fullName>
    </submittedName>
</protein>
<dbReference type="PANTHER" id="PTHR37812">
    <property type="entry name" value="MU-LIKE PROPHAGE FLUMU PROTEIN C"/>
    <property type="match status" value="1"/>
</dbReference>
<dbReference type="InterPro" id="IPR052411">
    <property type="entry name" value="c-mor_Regulatory_Protein"/>
</dbReference>
<name>A0A5S3WKY6_9GAMM</name>
<dbReference type="InterPro" id="IPR009057">
    <property type="entry name" value="Homeodomain-like_sf"/>
</dbReference>
<feature type="domain" description="Mor transcription activator" evidence="1">
    <location>
        <begin position="31"/>
        <end position="115"/>
    </location>
</feature>
<dbReference type="PANTHER" id="PTHR37812:SF1">
    <property type="entry name" value="MU-LIKE PROPHAGE FLUMU PROTEIN C"/>
    <property type="match status" value="1"/>
</dbReference>
<dbReference type="Proteomes" id="UP000310249">
    <property type="component" value="Unassembled WGS sequence"/>
</dbReference>
<dbReference type="EMBL" id="PNCI01000036">
    <property type="protein sequence ID" value="TMP27170.1"/>
    <property type="molecule type" value="Genomic_DNA"/>
</dbReference>
<gene>
    <name evidence="2" type="ORF">CWB99_15750</name>
</gene>
<evidence type="ECO:0000313" key="3">
    <source>
        <dbReference type="Proteomes" id="UP000310249"/>
    </source>
</evidence>
<sequence length="132" mass="14681">MAEQFGKGSERGIGMLLAIFEVVTRGVADVVGTEKAGEIGRQAVDRVRHTFGGENVYVCKGISLDTILKHNKIWSEFTGDNHVELAKKYGYSVQWVYGVVRTMKELKEDEVQGDLFDSSKGQGSSERWGIHE</sequence>